<organism evidence="1 2">
    <name type="scientific">Gigaspora margarita</name>
    <dbReference type="NCBI Taxonomy" id="4874"/>
    <lineage>
        <taxon>Eukaryota</taxon>
        <taxon>Fungi</taxon>
        <taxon>Fungi incertae sedis</taxon>
        <taxon>Mucoromycota</taxon>
        <taxon>Glomeromycotina</taxon>
        <taxon>Glomeromycetes</taxon>
        <taxon>Diversisporales</taxon>
        <taxon>Gigasporaceae</taxon>
        <taxon>Gigaspora</taxon>
    </lineage>
</organism>
<comment type="caution">
    <text evidence="1">The sequence shown here is derived from an EMBL/GenBank/DDBJ whole genome shotgun (WGS) entry which is preliminary data.</text>
</comment>
<gene>
    <name evidence="1" type="ORF">GMARGA_LOCUS3430</name>
</gene>
<accession>A0ABM8W522</accession>
<keyword evidence="2" id="KW-1185">Reference proteome</keyword>
<dbReference type="Proteomes" id="UP000789901">
    <property type="component" value="Unassembled WGS sequence"/>
</dbReference>
<proteinExistence type="predicted"/>
<evidence type="ECO:0000313" key="2">
    <source>
        <dbReference type="Proteomes" id="UP000789901"/>
    </source>
</evidence>
<name>A0ABM8W522_GIGMA</name>
<sequence length="576" mass="67321">MLTEYGLNYINNLKIPEAWLQFRINLAILTYISKRKDYNTQLLVLGVLIPELHYGRHAREWWVPITGTDLVDASFFPLRVGQKIAVELNGRQFITRIIQRNNIPNYCCESQEVSGSVENLATNAVSKLYQSIFHVNSKFFGSLMLGHDKKSIMQELLWDIPFHPFKIEYNKHQIWIHSLGTSENPDFLGAEPGYSSSFLYFYTKNTKKQHVLIWQTIDEDGCHIEIYCDDELLGEFHDKTPSTVWKNANFLNNTDGIGLFGLKNNITQDQLNKMHNLKSINWYSVFINWLDQSTIIELYSTLEKIYPSNYNFSEREIRAWHAMFKATDHRFGTLLGVSNWGEWQWPNNAQIAKVTKIILTQPAPQISEHSTPKDSWKVPLYRTTISDNVNWDPRRWQSNQIKDELNSRRINYSDNASRLDLLNLLQKEIFFETTKELNERKNHLPVNDIVLAYTTEQFPNYFFIIDLFPKWFLLDAGWALKENQKYRKKESEKRIAPYVLELLKAMFMAGQEDHSKRNSAKEIFDELSQMAEEDMLSPEEVPSKQTIQSWIGRYSAANKKEIARLTKVTDIAGPSM</sequence>
<protein>
    <submittedName>
        <fullName evidence="1">16449_t:CDS:1</fullName>
    </submittedName>
</protein>
<evidence type="ECO:0000313" key="1">
    <source>
        <dbReference type="EMBL" id="CAG8526837.1"/>
    </source>
</evidence>
<reference evidence="1 2" key="1">
    <citation type="submission" date="2021-06" db="EMBL/GenBank/DDBJ databases">
        <authorList>
            <person name="Kallberg Y."/>
            <person name="Tangrot J."/>
            <person name="Rosling A."/>
        </authorList>
    </citation>
    <scope>NUCLEOTIDE SEQUENCE [LARGE SCALE GENOMIC DNA]</scope>
    <source>
        <strain evidence="1 2">120-4 pot B 10/14</strain>
    </source>
</reference>
<dbReference type="EMBL" id="CAJVQB010001225">
    <property type="protein sequence ID" value="CAG8526837.1"/>
    <property type="molecule type" value="Genomic_DNA"/>
</dbReference>